<keyword evidence="1" id="KW-1015">Disulfide bond</keyword>
<dbReference type="RefSeq" id="XP_013777669.1">
    <property type="nucleotide sequence ID" value="XM_013922215.2"/>
</dbReference>
<feature type="domain" description="MAM" evidence="3">
    <location>
        <begin position="190"/>
        <end position="362"/>
    </location>
</feature>
<dbReference type="Pfam" id="PF00090">
    <property type="entry name" value="TSP_1"/>
    <property type="match status" value="1"/>
</dbReference>
<evidence type="ECO:0000256" key="1">
    <source>
        <dbReference type="ARBA" id="ARBA00023157"/>
    </source>
</evidence>
<feature type="chain" id="PRO_5047317600" evidence="2">
    <location>
        <begin position="40"/>
        <end position="367"/>
    </location>
</feature>
<evidence type="ECO:0000259" key="3">
    <source>
        <dbReference type="PROSITE" id="PS50060"/>
    </source>
</evidence>
<dbReference type="CDD" id="cd06263">
    <property type="entry name" value="MAM"/>
    <property type="match status" value="1"/>
</dbReference>
<dbReference type="InterPro" id="IPR013320">
    <property type="entry name" value="ConA-like_dom_sf"/>
</dbReference>
<protein>
    <submittedName>
        <fullName evidence="5">Neuropilin-1-like isoform X1</fullName>
    </submittedName>
</protein>
<name>A0ABM1B9Q2_LIMPO</name>
<dbReference type="Proteomes" id="UP000694941">
    <property type="component" value="Unplaced"/>
</dbReference>
<dbReference type="InterPro" id="IPR000436">
    <property type="entry name" value="Sushi_SCR_CCP_dom"/>
</dbReference>
<proteinExistence type="predicted"/>
<sequence length="367" mass="41819">MKFRKLYQDSCSRRNAFLNLTSWSLLCLWISLPLFGAKTENLSEPEAEKWTEWSTWSPCTVTRGYGVQDRQRTCATHVKTADYAIKRGRLSNHFGSKCPQKTQHQRRICSPDECHDTLKLQRFCQPTVSFPHGKIMGGVIPILGAILGFACDEGFKLTGPARVYRRKFPDGSVGWNAPFPECFPITDASVSCSFDEDLCDLHQVMYDNFDWTRHKGQTPTRNTGPKMDHTTYNLPGVVQGSGYYLYIETSNPRRAYQTARLMTPWLTASKTGFCLTFWYHMYGKSVGTLQAFLHKSEKNGELEETMLFKETGNHGDIWLQSVINIPLNNTEIRVVFEGVVGDDVFGDISLDDIIIERNLCIERSYGI</sequence>
<dbReference type="SMART" id="SM00137">
    <property type="entry name" value="MAM"/>
    <property type="match status" value="1"/>
</dbReference>
<dbReference type="CDD" id="cd00033">
    <property type="entry name" value="CCP"/>
    <property type="match status" value="1"/>
</dbReference>
<dbReference type="SUPFAM" id="SSF49899">
    <property type="entry name" value="Concanavalin A-like lectins/glucanases"/>
    <property type="match status" value="1"/>
</dbReference>
<dbReference type="PROSITE" id="PS00740">
    <property type="entry name" value="MAM_1"/>
    <property type="match status" value="1"/>
</dbReference>
<evidence type="ECO:0000313" key="5">
    <source>
        <dbReference type="RefSeq" id="XP_013777669.1"/>
    </source>
</evidence>
<dbReference type="Gene3D" id="2.10.70.10">
    <property type="entry name" value="Complement Module, domain 1"/>
    <property type="match status" value="1"/>
</dbReference>
<dbReference type="GeneID" id="106462311"/>
<keyword evidence="2" id="KW-0732">Signal</keyword>
<evidence type="ECO:0000313" key="4">
    <source>
        <dbReference type="Proteomes" id="UP000694941"/>
    </source>
</evidence>
<dbReference type="SUPFAM" id="SSF82895">
    <property type="entry name" value="TSP-1 type 1 repeat"/>
    <property type="match status" value="1"/>
</dbReference>
<keyword evidence="4" id="KW-1185">Reference proteome</keyword>
<dbReference type="InterPro" id="IPR000998">
    <property type="entry name" value="MAM_dom"/>
</dbReference>
<accession>A0ABM1B9Q2</accession>
<reference evidence="5" key="1">
    <citation type="submission" date="2025-08" db="UniProtKB">
        <authorList>
            <consortium name="RefSeq"/>
        </authorList>
    </citation>
    <scope>IDENTIFICATION</scope>
    <source>
        <tissue evidence="5">Muscle</tissue>
    </source>
</reference>
<dbReference type="Gene3D" id="2.20.100.10">
    <property type="entry name" value="Thrombospondin type-1 (TSP1) repeat"/>
    <property type="match status" value="1"/>
</dbReference>
<dbReference type="Gene3D" id="2.60.120.200">
    <property type="match status" value="1"/>
</dbReference>
<dbReference type="PANTHER" id="PTHR23282:SF142">
    <property type="entry name" value="MAM DOMAIN-CONTAINING PROTEIN"/>
    <property type="match status" value="1"/>
</dbReference>
<gene>
    <name evidence="5" type="primary">LOC106462311</name>
</gene>
<feature type="signal peptide" evidence="2">
    <location>
        <begin position="1"/>
        <end position="39"/>
    </location>
</feature>
<dbReference type="PROSITE" id="PS50092">
    <property type="entry name" value="TSP1"/>
    <property type="match status" value="1"/>
</dbReference>
<dbReference type="InterPro" id="IPR000884">
    <property type="entry name" value="TSP1_rpt"/>
</dbReference>
<dbReference type="SMART" id="SM00209">
    <property type="entry name" value="TSP1"/>
    <property type="match status" value="1"/>
</dbReference>
<organism evidence="4 5">
    <name type="scientific">Limulus polyphemus</name>
    <name type="common">Atlantic horseshoe crab</name>
    <dbReference type="NCBI Taxonomy" id="6850"/>
    <lineage>
        <taxon>Eukaryota</taxon>
        <taxon>Metazoa</taxon>
        <taxon>Ecdysozoa</taxon>
        <taxon>Arthropoda</taxon>
        <taxon>Chelicerata</taxon>
        <taxon>Merostomata</taxon>
        <taxon>Xiphosura</taxon>
        <taxon>Limulidae</taxon>
        <taxon>Limulus</taxon>
    </lineage>
</organism>
<dbReference type="PANTHER" id="PTHR23282">
    <property type="entry name" value="APICAL ENDOSOMAL GLYCOPROTEIN PRECURSOR"/>
    <property type="match status" value="1"/>
</dbReference>
<dbReference type="InterPro" id="IPR051560">
    <property type="entry name" value="MAM_domain-containing"/>
</dbReference>
<dbReference type="PROSITE" id="PS50060">
    <property type="entry name" value="MAM_2"/>
    <property type="match status" value="1"/>
</dbReference>
<evidence type="ECO:0000256" key="2">
    <source>
        <dbReference type="SAM" id="SignalP"/>
    </source>
</evidence>
<dbReference type="Pfam" id="PF00629">
    <property type="entry name" value="MAM"/>
    <property type="match status" value="1"/>
</dbReference>
<dbReference type="InterPro" id="IPR036383">
    <property type="entry name" value="TSP1_rpt_sf"/>
</dbReference>